<evidence type="ECO:0000313" key="10">
    <source>
        <dbReference type="RefSeq" id="XP_021276264.1"/>
    </source>
</evidence>
<keyword evidence="7" id="KW-1133">Transmembrane helix</keyword>
<name>A0A6J0ZPS1_9ROSI</name>
<sequence>MKHVSGKSSDMKLTELRNFGGKMIRCLLFISLLIHASLAKKQAPQAAAAQAPVKKWQTLSGQPPLVIARGGLSGLFPESSSFANDMANQLKSTDVALFCNLQLTKDGIGICLSDIRLDNSTTIGMIFPKDSKTYNINGQQVKGWFAVDYTSDVIFNNVSLVQSVLSRTNAFDGQLPISTLEDVTGVRPSSFWVNVQYDAFYTEHKLSVSGYLEKAMRFMGINFISSPEIGFLKNMNGKVNRARTKLIFQALDPDVVEPTTKQTYGAILKDLAAIKTFASGILVPKGYIWPVNTNKYLGNPTTLVADAHKLGLEVYASGFANDMPASYNYSYDPTTEYLQFIDSPQFSVDGLLTDFSPTASATIACFAANETTKPKKGKALIITHNGASGMYPGCTDLAYEQAVNDGADIIDCSVQMSKDGVAFCLDSADLTGDTTAMPTFMSRSSSIPEVQKEKGIFSFDLTWSEIQTLKPQIVSPFGQNAGYQRNPEAQNKGKFMTLADFLEFAKAKAVSGILINIENAAYLASKKGLDMGDSVTKALGNATFDKQQTQQVLVQSDDTSVLSKFPGVPAYKRLLRIKEEIGDAPKLAVDEIKKYADGVVVGRPSLISTDNGFTQAQTNVLQEMHAGNISVYVFVLRNEFVALPFDFYADPMVELATYVAALEVDGVITDFPGTSSRYMRSPCVDLNGEIAIIPAEPGALLKQVPPMALSPANPPNPPLEVADVVDPPLPPVANVSSSTADSPGAPAPSSSGMAITANFGLGLAAIMALSLLSLGY</sequence>
<evidence type="ECO:0000256" key="5">
    <source>
        <dbReference type="ARBA" id="ARBA00023180"/>
    </source>
</evidence>
<feature type="transmembrane region" description="Helical" evidence="7">
    <location>
        <begin position="752"/>
        <end position="774"/>
    </location>
</feature>
<keyword evidence="2" id="KW-0732">Signal</keyword>
<dbReference type="PANTHER" id="PTHR43620:SF44">
    <property type="entry name" value="GLYCEROPHOSPHODIESTER PHOSPHODIESTERASE GDPDL6-RELATED"/>
    <property type="match status" value="1"/>
</dbReference>
<evidence type="ECO:0000259" key="8">
    <source>
        <dbReference type="PROSITE" id="PS51704"/>
    </source>
</evidence>
<keyword evidence="3" id="KW-0319">Glycerol metabolism</keyword>
<dbReference type="InterPro" id="IPR017946">
    <property type="entry name" value="PLC-like_Pdiesterase_TIM-brl"/>
</dbReference>
<dbReference type="GO" id="GO:0006071">
    <property type="term" value="P:glycerol metabolic process"/>
    <property type="evidence" value="ECO:0007669"/>
    <property type="project" value="UniProtKB-KW"/>
</dbReference>
<dbReference type="InterPro" id="IPR030395">
    <property type="entry name" value="GP_PDE_dom"/>
</dbReference>
<accession>A0A6J0ZPS1</accession>
<feature type="domain" description="GP-PDE" evidence="8">
    <location>
        <begin position="64"/>
        <end position="363"/>
    </location>
</feature>
<keyword evidence="7" id="KW-0812">Transmembrane</keyword>
<dbReference type="EC" id="3.1.4.46" evidence="1"/>
<dbReference type="GeneID" id="110410729"/>
<feature type="domain" description="GP-PDE" evidence="8">
    <location>
        <begin position="379"/>
        <end position="679"/>
    </location>
</feature>
<keyword evidence="5" id="KW-0325">Glycoprotein</keyword>
<evidence type="ECO:0000313" key="9">
    <source>
        <dbReference type="Proteomes" id="UP000504621"/>
    </source>
</evidence>
<keyword evidence="4" id="KW-0378">Hydrolase</keyword>
<dbReference type="PROSITE" id="PS51704">
    <property type="entry name" value="GP_PDE"/>
    <property type="match status" value="2"/>
</dbReference>
<dbReference type="Proteomes" id="UP000504621">
    <property type="component" value="Unplaced"/>
</dbReference>
<dbReference type="CDD" id="cd08604">
    <property type="entry name" value="GDPD_SHV3_repeat_2"/>
    <property type="match status" value="1"/>
</dbReference>
<evidence type="ECO:0000256" key="3">
    <source>
        <dbReference type="ARBA" id="ARBA00022798"/>
    </source>
</evidence>
<proteinExistence type="predicted"/>
<reference evidence="10" key="1">
    <citation type="submission" date="2025-08" db="UniProtKB">
        <authorList>
            <consortium name="RefSeq"/>
        </authorList>
    </citation>
    <scope>IDENTIFICATION</scope>
    <source>
        <tissue evidence="10">Leaf</tissue>
    </source>
</reference>
<dbReference type="CDD" id="cd08603">
    <property type="entry name" value="GDPD_SHV3_repeat_1"/>
    <property type="match status" value="1"/>
</dbReference>
<dbReference type="OrthoDB" id="1058301at2759"/>
<gene>
    <name evidence="10" type="primary">LOC110410729</name>
</gene>
<dbReference type="Pfam" id="PF03009">
    <property type="entry name" value="GDPD"/>
    <property type="match status" value="1"/>
</dbReference>
<dbReference type="RefSeq" id="XP_021276264.1">
    <property type="nucleotide sequence ID" value="XM_021420589.1"/>
</dbReference>
<keyword evidence="9" id="KW-1185">Reference proteome</keyword>
<dbReference type="PANTHER" id="PTHR43620">
    <property type="entry name" value="GLYCEROPHOSPHORYL DIESTER PHOSPHODIESTERASE"/>
    <property type="match status" value="1"/>
</dbReference>
<evidence type="ECO:0000256" key="2">
    <source>
        <dbReference type="ARBA" id="ARBA00022729"/>
    </source>
</evidence>
<evidence type="ECO:0000256" key="4">
    <source>
        <dbReference type="ARBA" id="ARBA00022801"/>
    </source>
</evidence>
<dbReference type="Gene3D" id="3.20.20.190">
    <property type="entry name" value="Phosphatidylinositol (PI) phosphodiesterase"/>
    <property type="match status" value="2"/>
</dbReference>
<evidence type="ECO:0000256" key="6">
    <source>
        <dbReference type="ARBA" id="ARBA00047512"/>
    </source>
</evidence>
<organism evidence="9 10">
    <name type="scientific">Herrania umbratica</name>
    <dbReference type="NCBI Taxonomy" id="108875"/>
    <lineage>
        <taxon>Eukaryota</taxon>
        <taxon>Viridiplantae</taxon>
        <taxon>Streptophyta</taxon>
        <taxon>Embryophyta</taxon>
        <taxon>Tracheophyta</taxon>
        <taxon>Spermatophyta</taxon>
        <taxon>Magnoliopsida</taxon>
        <taxon>eudicotyledons</taxon>
        <taxon>Gunneridae</taxon>
        <taxon>Pentapetalae</taxon>
        <taxon>rosids</taxon>
        <taxon>malvids</taxon>
        <taxon>Malvales</taxon>
        <taxon>Malvaceae</taxon>
        <taxon>Byttnerioideae</taxon>
        <taxon>Herrania</taxon>
    </lineage>
</organism>
<evidence type="ECO:0000256" key="7">
    <source>
        <dbReference type="SAM" id="Phobius"/>
    </source>
</evidence>
<dbReference type="AlphaFoldDB" id="A0A6J0ZPS1"/>
<dbReference type="GO" id="GO:0006629">
    <property type="term" value="P:lipid metabolic process"/>
    <property type="evidence" value="ECO:0007669"/>
    <property type="project" value="InterPro"/>
</dbReference>
<comment type="catalytic activity">
    <reaction evidence="6">
        <text>a sn-glycero-3-phosphodiester + H2O = an alcohol + sn-glycerol 3-phosphate + H(+)</text>
        <dbReference type="Rhea" id="RHEA:12969"/>
        <dbReference type="ChEBI" id="CHEBI:15377"/>
        <dbReference type="ChEBI" id="CHEBI:15378"/>
        <dbReference type="ChEBI" id="CHEBI:30879"/>
        <dbReference type="ChEBI" id="CHEBI:57597"/>
        <dbReference type="ChEBI" id="CHEBI:83408"/>
        <dbReference type="EC" id="3.1.4.46"/>
    </reaction>
</comment>
<dbReference type="GO" id="GO:0008889">
    <property type="term" value="F:glycerophosphodiester phosphodiesterase activity"/>
    <property type="evidence" value="ECO:0007669"/>
    <property type="project" value="UniProtKB-EC"/>
</dbReference>
<evidence type="ECO:0000256" key="1">
    <source>
        <dbReference type="ARBA" id="ARBA00012247"/>
    </source>
</evidence>
<protein>
    <recommendedName>
        <fullName evidence="1">glycerophosphodiester phosphodiesterase</fullName>
        <ecNumber evidence="1">3.1.4.46</ecNumber>
    </recommendedName>
</protein>
<dbReference type="FunFam" id="3.20.20.190:FF:000013">
    <property type="entry name" value="Glycerophosphodiester phosphodiesterase GDPDL3"/>
    <property type="match status" value="1"/>
</dbReference>
<dbReference type="SUPFAM" id="SSF51695">
    <property type="entry name" value="PLC-like phosphodiesterases"/>
    <property type="match status" value="2"/>
</dbReference>
<keyword evidence="7" id="KW-0472">Membrane</keyword>
<dbReference type="FunFam" id="3.20.20.190:FF:000011">
    <property type="entry name" value="Glycerophosphodiester phosphodiesterase GDPDL3"/>
    <property type="match status" value="1"/>
</dbReference>